<keyword evidence="2" id="KW-0732">Signal</keyword>
<evidence type="ECO:0000313" key="3">
    <source>
        <dbReference type="EMBL" id="JAA60921.1"/>
    </source>
</evidence>
<sequence>MRALLLSIFIFIAVDIASAEDDGSRCTPPNGGCNRTNKGSQRPFWFLKNESVCYSIMANDCKGRGFDKIAGCIYWCLGGE</sequence>
<protein>
    <submittedName>
        <fullName evidence="3">Putative secreted peptide</fullName>
    </submittedName>
</protein>
<dbReference type="EMBL" id="GACK01004113">
    <property type="protein sequence ID" value="JAA60921.1"/>
    <property type="molecule type" value="mRNA"/>
</dbReference>
<name>L7M9D0_RHIPC</name>
<reference evidence="3" key="1">
    <citation type="submission" date="2012-11" db="EMBL/GenBank/DDBJ databases">
        <authorList>
            <person name="Lucero-Rivera Y.E."/>
            <person name="Tovar-Ramirez D."/>
        </authorList>
    </citation>
    <scope>NUCLEOTIDE SEQUENCE</scope>
    <source>
        <tissue evidence="3">Salivary gland</tissue>
    </source>
</reference>
<dbReference type="AlphaFoldDB" id="L7M9D0"/>
<reference evidence="3" key="2">
    <citation type="journal article" date="2015" name="J. Proteomics">
        <title>Sexual differences in the sialomes of the zebra tick, Rhipicephalus pulchellus.</title>
        <authorList>
            <person name="Tan A.W."/>
            <person name="Francischetti I.M."/>
            <person name="Slovak M."/>
            <person name="Kini R.M."/>
            <person name="Ribeiro J.M."/>
        </authorList>
    </citation>
    <scope>NUCLEOTIDE SEQUENCE</scope>
    <source>
        <tissue evidence="3">Salivary gland</tissue>
    </source>
</reference>
<accession>L7M9D0</accession>
<proteinExistence type="evidence at transcript level"/>
<evidence type="ECO:0000256" key="1">
    <source>
        <dbReference type="SAM" id="MobiDB-lite"/>
    </source>
</evidence>
<feature type="region of interest" description="Disordered" evidence="1">
    <location>
        <begin position="20"/>
        <end position="39"/>
    </location>
</feature>
<feature type="chain" id="PRO_5003981069" evidence="2">
    <location>
        <begin position="20"/>
        <end position="80"/>
    </location>
</feature>
<feature type="signal peptide" evidence="2">
    <location>
        <begin position="1"/>
        <end position="19"/>
    </location>
</feature>
<evidence type="ECO:0000256" key="2">
    <source>
        <dbReference type="SAM" id="SignalP"/>
    </source>
</evidence>
<organism evidence="3">
    <name type="scientific">Rhipicephalus pulchellus</name>
    <name type="common">Yellow backed tick</name>
    <name type="synonym">Dermacentor pulchellus</name>
    <dbReference type="NCBI Taxonomy" id="72859"/>
    <lineage>
        <taxon>Eukaryota</taxon>
        <taxon>Metazoa</taxon>
        <taxon>Ecdysozoa</taxon>
        <taxon>Arthropoda</taxon>
        <taxon>Chelicerata</taxon>
        <taxon>Arachnida</taxon>
        <taxon>Acari</taxon>
        <taxon>Parasitiformes</taxon>
        <taxon>Ixodida</taxon>
        <taxon>Ixodoidea</taxon>
        <taxon>Ixodidae</taxon>
        <taxon>Rhipicephalinae</taxon>
        <taxon>Rhipicephalus</taxon>
        <taxon>Rhipicephalus</taxon>
    </lineage>
</organism>